<dbReference type="PANTHER" id="PTHR33144">
    <property type="entry name" value="OS10G0409366 PROTEIN-RELATED"/>
    <property type="match status" value="1"/>
</dbReference>
<evidence type="ECO:0000313" key="2">
    <source>
        <dbReference type="EMBL" id="WOG86663.1"/>
    </source>
</evidence>
<proteinExistence type="predicted"/>
<evidence type="ECO:0000256" key="1">
    <source>
        <dbReference type="SAM" id="MobiDB-lite"/>
    </source>
</evidence>
<dbReference type="EMBL" id="CP093344">
    <property type="protein sequence ID" value="WOG86663.1"/>
    <property type="molecule type" value="Genomic_DNA"/>
</dbReference>
<organism evidence="2 3">
    <name type="scientific">Daucus carota subsp. sativus</name>
    <name type="common">Carrot</name>
    <dbReference type="NCBI Taxonomy" id="79200"/>
    <lineage>
        <taxon>Eukaryota</taxon>
        <taxon>Viridiplantae</taxon>
        <taxon>Streptophyta</taxon>
        <taxon>Embryophyta</taxon>
        <taxon>Tracheophyta</taxon>
        <taxon>Spermatophyta</taxon>
        <taxon>Magnoliopsida</taxon>
        <taxon>eudicotyledons</taxon>
        <taxon>Gunneridae</taxon>
        <taxon>Pentapetalae</taxon>
        <taxon>asterids</taxon>
        <taxon>campanulids</taxon>
        <taxon>Apiales</taxon>
        <taxon>Apiaceae</taxon>
        <taxon>Apioideae</taxon>
        <taxon>Scandiceae</taxon>
        <taxon>Daucinae</taxon>
        <taxon>Daucus</taxon>
        <taxon>Daucus sect. Daucus</taxon>
    </lineage>
</organism>
<evidence type="ECO:0000313" key="3">
    <source>
        <dbReference type="Proteomes" id="UP000077755"/>
    </source>
</evidence>
<dbReference type="Pfam" id="PF03004">
    <property type="entry name" value="Transposase_24"/>
    <property type="match status" value="1"/>
</dbReference>
<feature type="compositionally biased region" description="Polar residues" evidence="1">
    <location>
        <begin position="75"/>
        <end position="84"/>
    </location>
</feature>
<protein>
    <submittedName>
        <fullName evidence="2">Uncharacterized protein</fullName>
    </submittedName>
</protein>
<dbReference type="PANTHER" id="PTHR33144:SF16">
    <property type="entry name" value="OS02G0129000 PROTEIN"/>
    <property type="match status" value="1"/>
</dbReference>
<sequence>MHKSRFKAEYYSKYDNDEERLRNRPQSIPLEKFRILLQYWGHEKIKSTAAKNSNNRRKVIDTHTAGRKSFAQIGNEMNQSTPDTPTKADIYPKMRQGHDKKTEKDTGKDNEKDNDKDTQKDNEAEEAANIKEIDFQAHGPNWLIGRTGRTRKTVNNQQRQSKKAEELASLRKEIAAEMEVKLNKKLKRILGHLAEKNPSLHIDVDEICACCESEHEPETDSEAADDS</sequence>
<feature type="region of interest" description="Disordered" evidence="1">
    <location>
        <begin position="46"/>
        <end position="129"/>
    </location>
</feature>
<name>A0AAF0WEI3_DAUCS</name>
<accession>A0AAF0WEI3</accession>
<dbReference type="Proteomes" id="UP000077755">
    <property type="component" value="Chromosome 2"/>
</dbReference>
<gene>
    <name evidence="2" type="ORF">DCAR_0205880</name>
</gene>
<keyword evidence="3" id="KW-1185">Reference proteome</keyword>
<reference evidence="2" key="1">
    <citation type="journal article" date="2016" name="Nat. Genet.">
        <title>A high-quality carrot genome assembly provides new insights into carotenoid accumulation and asterid genome evolution.</title>
        <authorList>
            <person name="Iorizzo M."/>
            <person name="Ellison S."/>
            <person name="Senalik D."/>
            <person name="Zeng P."/>
            <person name="Satapoomin P."/>
            <person name="Huang J."/>
            <person name="Bowman M."/>
            <person name="Iovene M."/>
            <person name="Sanseverino W."/>
            <person name="Cavagnaro P."/>
            <person name="Yildiz M."/>
            <person name="Macko-Podgorni A."/>
            <person name="Moranska E."/>
            <person name="Grzebelus E."/>
            <person name="Grzebelus D."/>
            <person name="Ashrafi H."/>
            <person name="Zheng Z."/>
            <person name="Cheng S."/>
            <person name="Spooner D."/>
            <person name="Van Deynze A."/>
            <person name="Simon P."/>
        </authorList>
    </citation>
    <scope>NUCLEOTIDE SEQUENCE</scope>
    <source>
        <tissue evidence="2">Leaf</tissue>
    </source>
</reference>
<dbReference type="InterPro" id="IPR004252">
    <property type="entry name" value="Probable_transposase_24"/>
</dbReference>
<reference evidence="2" key="2">
    <citation type="submission" date="2022-03" db="EMBL/GenBank/DDBJ databases">
        <title>Draft title - Genomic analysis of global carrot germplasm unveils the trajectory of domestication and the origin of high carotenoid orange carrot.</title>
        <authorList>
            <person name="Iorizzo M."/>
            <person name="Ellison S."/>
            <person name="Senalik D."/>
            <person name="Macko-Podgorni A."/>
            <person name="Grzebelus D."/>
            <person name="Bostan H."/>
            <person name="Rolling W."/>
            <person name="Curaba J."/>
            <person name="Simon P."/>
        </authorList>
    </citation>
    <scope>NUCLEOTIDE SEQUENCE</scope>
    <source>
        <tissue evidence="2">Leaf</tissue>
    </source>
</reference>
<feature type="region of interest" description="Disordered" evidence="1">
    <location>
        <begin position="1"/>
        <end position="25"/>
    </location>
</feature>
<dbReference type="AlphaFoldDB" id="A0AAF0WEI3"/>
<feature type="compositionally biased region" description="Basic and acidic residues" evidence="1">
    <location>
        <begin position="90"/>
        <end position="129"/>
    </location>
</feature>
<feature type="compositionally biased region" description="Basic and acidic residues" evidence="1">
    <location>
        <begin position="1"/>
        <end position="22"/>
    </location>
</feature>